<evidence type="ECO:0000313" key="18">
    <source>
        <dbReference type="Proteomes" id="UP000260795"/>
    </source>
</evidence>
<evidence type="ECO:0000313" key="13">
    <source>
        <dbReference type="EMBL" id="RGU40792.1"/>
    </source>
</evidence>
<reference evidence="18 19" key="4">
    <citation type="submission" date="2018-08" db="EMBL/GenBank/DDBJ databases">
        <title>A genome reference for cultivated species of the human gut microbiota.</title>
        <authorList>
            <person name="Zou Y."/>
            <person name="Xue W."/>
            <person name="Luo G."/>
        </authorList>
    </citation>
    <scope>NUCLEOTIDE SEQUENCE [LARGE SCALE GENOMIC DNA]</scope>
    <source>
        <strain evidence="13 20">AF17-20</strain>
        <strain evidence="14 21">AM34-25</strain>
        <strain evidence="12 18">TF08-13</strain>
        <strain evidence="11 19">TM10-17</strain>
    </source>
</reference>
<dbReference type="EMBL" id="QSRK01000021">
    <property type="protein sequence ID" value="RGL11914.1"/>
    <property type="molecule type" value="Genomic_DNA"/>
</dbReference>
<dbReference type="OrthoDB" id="9804476at2"/>
<accession>A0A174CWC8</accession>
<dbReference type="Pfam" id="PF00156">
    <property type="entry name" value="Pribosyltran"/>
    <property type="match status" value="1"/>
</dbReference>
<dbReference type="EMBL" id="NFHS01000008">
    <property type="protein sequence ID" value="OUN53118.1"/>
    <property type="molecule type" value="Genomic_DNA"/>
</dbReference>
<dbReference type="EMBL" id="WCUG01000004">
    <property type="protein sequence ID" value="KAB4171799.1"/>
    <property type="molecule type" value="Genomic_DNA"/>
</dbReference>
<evidence type="ECO:0000313" key="24">
    <source>
        <dbReference type="Proteomes" id="UP000487221"/>
    </source>
</evidence>
<proteinExistence type="predicted"/>
<dbReference type="EMBL" id="QRXV01000003">
    <property type="protein sequence ID" value="RGU40792.1"/>
    <property type="molecule type" value="Genomic_DNA"/>
</dbReference>
<dbReference type="AlphaFoldDB" id="A0A174CWC8"/>
<dbReference type="GeneID" id="99752532"/>
<dbReference type="Proteomes" id="UP000432488">
    <property type="component" value="Unassembled WGS sequence"/>
</dbReference>
<evidence type="ECO:0000313" key="20">
    <source>
        <dbReference type="Proteomes" id="UP000284022"/>
    </source>
</evidence>
<reference evidence="17" key="2">
    <citation type="submission" date="2017-04" db="EMBL/GenBank/DDBJ databases">
        <title>Function of individual gut microbiota members based on whole genome sequencing of pure cultures obtained from chicken caecum.</title>
        <authorList>
            <person name="Medvecky M."/>
            <person name="Cejkova D."/>
            <person name="Polansky O."/>
            <person name="Karasova D."/>
            <person name="Kubasova T."/>
            <person name="Cizek A."/>
            <person name="Rychlik I."/>
        </authorList>
    </citation>
    <scope>NUCLEOTIDE SEQUENCE [LARGE SCALE GENOMIC DNA]</scope>
    <source>
        <strain evidence="17">An67</strain>
    </source>
</reference>
<evidence type="ECO:0000313" key="6">
    <source>
        <dbReference type="EMBL" id="KAB4185523.1"/>
    </source>
</evidence>
<dbReference type="Proteomes" id="UP001218502">
    <property type="component" value="Unassembled WGS sequence"/>
</dbReference>
<dbReference type="Proteomes" id="UP000487221">
    <property type="component" value="Unassembled WGS sequence"/>
</dbReference>
<feature type="domain" description="Phosphoribosyltransferase" evidence="1">
    <location>
        <begin position="9"/>
        <end position="114"/>
    </location>
</feature>
<dbReference type="Proteomes" id="UP000095614">
    <property type="component" value="Unassembled WGS sequence"/>
</dbReference>
<evidence type="ECO:0000313" key="21">
    <source>
        <dbReference type="Proteomes" id="UP000284514"/>
    </source>
</evidence>
<evidence type="ECO:0000313" key="15">
    <source>
        <dbReference type="Proteomes" id="UP000095614"/>
    </source>
</evidence>
<dbReference type="Proteomes" id="UP000263754">
    <property type="component" value="Unassembled WGS sequence"/>
</dbReference>
<reference evidence="7 25" key="6">
    <citation type="submission" date="2020-12" db="EMBL/GenBank/DDBJ databases">
        <title>Microorganisms.</title>
        <authorList>
            <person name="Matos J."/>
            <person name="Faleiro L."/>
            <person name="Duarte I."/>
        </authorList>
    </citation>
    <scope>NUCLEOTIDE SEQUENCE [LARGE SCALE GENOMIC DNA]</scope>
    <source>
        <strain evidence="7 25">PtFD3Pch2</strain>
    </source>
</reference>
<reference evidence="22 23" key="5">
    <citation type="journal article" date="2019" name="Nat. Med.">
        <title>A library of human gut bacterial isolates paired with longitudinal multiomics data enables mechanistic microbiome research.</title>
        <authorList>
            <person name="Poyet M."/>
            <person name="Groussin M."/>
            <person name="Gibbons S.M."/>
            <person name="Avila-Pacheco J."/>
            <person name="Jiang X."/>
            <person name="Kearney S.M."/>
            <person name="Perrotta A.R."/>
            <person name="Berdy B."/>
            <person name="Zhao S."/>
            <person name="Lieberman T.D."/>
            <person name="Swanson P.K."/>
            <person name="Smith M."/>
            <person name="Roesemann S."/>
            <person name="Alexander J.E."/>
            <person name="Rich S.A."/>
            <person name="Livny J."/>
            <person name="Vlamakis H."/>
            <person name="Clish C."/>
            <person name="Bullock K."/>
            <person name="Deik A."/>
            <person name="Scott J."/>
            <person name="Pierce K.A."/>
            <person name="Xavier R.J."/>
            <person name="Alm E.J."/>
        </authorList>
    </citation>
    <scope>NUCLEOTIDE SEQUENCE [LARGE SCALE GENOMIC DNA]</scope>
    <source>
        <strain evidence="6 24">BIOML-A19</strain>
        <strain evidence="5 23">BIOML-A27</strain>
        <strain evidence="4 22">BIOML-A42</strain>
    </source>
</reference>
<evidence type="ECO:0000313" key="4">
    <source>
        <dbReference type="EMBL" id="KAB4093653.1"/>
    </source>
</evidence>
<evidence type="ECO:0000313" key="17">
    <source>
        <dbReference type="Proteomes" id="UP000196329"/>
    </source>
</evidence>
<evidence type="ECO:0000313" key="25">
    <source>
        <dbReference type="Proteomes" id="UP001196342"/>
    </source>
</evidence>
<dbReference type="InterPro" id="IPR000836">
    <property type="entry name" value="PRTase_dom"/>
</dbReference>
<dbReference type="Proteomes" id="UP000260795">
    <property type="component" value="Unassembled WGS sequence"/>
</dbReference>
<dbReference type="EMBL" id="QSIF01000005">
    <property type="protein sequence ID" value="RHC75257.1"/>
    <property type="molecule type" value="Genomic_DNA"/>
</dbReference>
<dbReference type="EMBL" id="CZAF01000007">
    <property type="protein sequence ID" value="CUP06997.1"/>
    <property type="molecule type" value="Genomic_DNA"/>
</dbReference>
<protein>
    <submittedName>
        <fullName evidence="14">Phosphoribosyl transferase</fullName>
    </submittedName>
    <submittedName>
        <fullName evidence="8">Phosphoribosyltransferase family protein</fullName>
    </submittedName>
    <submittedName>
        <fullName evidence="2">Xanthine-guanine phosphoribosyltransferase</fullName>
    </submittedName>
</protein>
<dbReference type="EMBL" id="JAQNRK010000002">
    <property type="protein sequence ID" value="MDC1793247.1"/>
    <property type="molecule type" value="Genomic_DNA"/>
</dbReference>
<gene>
    <name evidence="10" type="ORF">B5G17_14910</name>
    <name evidence="14" type="ORF">DW831_04925</name>
    <name evidence="13" type="ORF">DWW83_04300</name>
    <name evidence="12" type="ORF">DXC80_13455</name>
    <name evidence="11" type="ORF">DXD90_12135</name>
    <name evidence="2" type="ORF">ERS852462_02490</name>
    <name evidence="3" type="ORF">ERS852510_03814</name>
    <name evidence="6" type="ORF">GAQ44_05795</name>
    <name evidence="4" type="ORF">GAQ56_06090</name>
    <name evidence="5" type="ORF">GAQ59_05540</name>
    <name evidence="7" type="ORF">JQN06_18135</name>
    <name evidence="9" type="ORF">POY73_03745</name>
    <name evidence="8" type="ORF">POY80_15375</name>
</gene>
<dbReference type="Proteomes" id="UP001215818">
    <property type="component" value="Unassembled WGS sequence"/>
</dbReference>
<keyword evidence="25" id="KW-1185">Reference proteome</keyword>
<evidence type="ECO:0000313" key="22">
    <source>
        <dbReference type="Proteomes" id="UP000432488"/>
    </source>
</evidence>
<evidence type="ECO:0000313" key="7">
    <source>
        <dbReference type="EMBL" id="MBT8728048.1"/>
    </source>
</evidence>
<evidence type="ECO:0000313" key="9">
    <source>
        <dbReference type="EMBL" id="MDC1793247.1"/>
    </source>
</evidence>
<reference evidence="15 16" key="1">
    <citation type="submission" date="2015-09" db="EMBL/GenBank/DDBJ databases">
        <authorList>
            <consortium name="Pathogen Informatics"/>
        </authorList>
    </citation>
    <scope>NUCLEOTIDE SEQUENCE [LARGE SCALE GENOMIC DNA]</scope>
    <source>
        <strain evidence="2 15">2789STDY5834847</strain>
        <strain evidence="3 16">2789STDY5834898</strain>
    </source>
</reference>
<reference evidence="10" key="3">
    <citation type="journal article" date="2018" name="BMC Genomics">
        <title>Whole genome sequencing and function prediction of 133 gut anaerobes isolated from chicken caecum in pure cultures.</title>
        <authorList>
            <person name="Medvecky M."/>
            <person name="Cejkova D."/>
            <person name="Polansky O."/>
            <person name="Karasova D."/>
            <person name="Kubasova T."/>
            <person name="Cizek A."/>
            <person name="Rychlik I."/>
        </authorList>
    </citation>
    <scope>NUCLEOTIDE SEQUENCE</scope>
    <source>
        <strain evidence="10">An67</strain>
    </source>
</reference>
<dbReference type="EMBL" id="CZAO01000024">
    <property type="protein sequence ID" value="CUQ28860.1"/>
    <property type="molecule type" value="Genomic_DNA"/>
</dbReference>
<evidence type="ECO:0000313" key="2">
    <source>
        <dbReference type="EMBL" id="CUP06997.1"/>
    </source>
</evidence>
<dbReference type="EMBL" id="JAQNQY010000018">
    <property type="protein sequence ID" value="MDC1753821.1"/>
    <property type="molecule type" value="Genomic_DNA"/>
</dbReference>
<dbReference type="Proteomes" id="UP000284022">
    <property type="component" value="Unassembled WGS sequence"/>
</dbReference>
<evidence type="ECO:0000313" key="19">
    <source>
        <dbReference type="Proteomes" id="UP000263754"/>
    </source>
</evidence>
<dbReference type="SUPFAM" id="SSF53271">
    <property type="entry name" value="PRTase-like"/>
    <property type="match status" value="1"/>
</dbReference>
<dbReference type="Proteomes" id="UP000284514">
    <property type="component" value="Unassembled WGS sequence"/>
</dbReference>
<dbReference type="EMBL" id="WCUV01000004">
    <property type="protein sequence ID" value="KAB4093653.1"/>
    <property type="molecule type" value="Genomic_DNA"/>
</dbReference>
<keyword evidence="2" id="KW-0328">Glycosyltransferase</keyword>
<sequence length="333" mass="38779">MNYRNIDDLNHCILQHLSILPRDFDLIVGVPRSGMFPANLLALYLNLPVTDIDSFRNGHIYQTGERGKTFNMNNIHNVLVVDDSIATGKAMKKCRELLKDIEHLYNIQYCVIYAVPLHSHSVDYFFEIVDYPRFFQWNIMNHSILQKTCMDIDGVLCADPTPEENDDGEKYRHFLLNAPPLFIPKVTIGTLVTSRLEKYRPETEAWLQKNHVKYNKLVMLNLPDMAARQRANCHASFKAKEYGSSTDNMLFVESSMTQAVEINRLTKKPVLCTETFQMIYESKSLYYNLKSGETFPWLRRFMIRMRNKLSSHSTSSTCNNGCKMWKKFFQRSV</sequence>
<evidence type="ECO:0000313" key="23">
    <source>
        <dbReference type="Proteomes" id="UP000433928"/>
    </source>
</evidence>
<dbReference type="Proteomes" id="UP000196329">
    <property type="component" value="Unassembled WGS sequence"/>
</dbReference>
<evidence type="ECO:0000313" key="5">
    <source>
        <dbReference type="EMBL" id="KAB4171799.1"/>
    </source>
</evidence>
<evidence type="ECO:0000313" key="26">
    <source>
        <dbReference type="Proteomes" id="UP001215818"/>
    </source>
</evidence>
<dbReference type="EMBL" id="WCTY01000009">
    <property type="protein sequence ID" value="KAB4185523.1"/>
    <property type="molecule type" value="Genomic_DNA"/>
</dbReference>
<reference evidence="8 26" key="7">
    <citation type="submission" date="2022-10" db="EMBL/GenBank/DDBJ databases">
        <title>Human gut microbiome strain richness.</title>
        <authorList>
            <person name="Chen-Liaw A."/>
        </authorList>
    </citation>
    <scope>NUCLEOTIDE SEQUENCE</scope>
    <source>
        <strain evidence="8">A1_m1001262Bd0_191120</strain>
        <strain evidence="9 26">D53st1_B1_D53t1_180928</strain>
    </source>
</reference>
<dbReference type="RefSeq" id="WP_005827492.1">
    <property type="nucleotide sequence ID" value="NZ_BQNO01000001.1"/>
</dbReference>
<dbReference type="EMBL" id="JAFBJK010000005">
    <property type="protein sequence ID" value="MBT8728048.1"/>
    <property type="molecule type" value="Genomic_DNA"/>
</dbReference>
<evidence type="ECO:0000259" key="1">
    <source>
        <dbReference type="Pfam" id="PF00156"/>
    </source>
</evidence>
<evidence type="ECO:0000313" key="14">
    <source>
        <dbReference type="EMBL" id="RHC75257.1"/>
    </source>
</evidence>
<organism evidence="14 21">
    <name type="scientific">Bacteroides uniformis</name>
    <dbReference type="NCBI Taxonomy" id="820"/>
    <lineage>
        <taxon>Bacteria</taxon>
        <taxon>Pseudomonadati</taxon>
        <taxon>Bacteroidota</taxon>
        <taxon>Bacteroidia</taxon>
        <taxon>Bacteroidales</taxon>
        <taxon>Bacteroidaceae</taxon>
        <taxon>Bacteroides</taxon>
    </lineage>
</organism>
<keyword evidence="14" id="KW-0808">Transferase</keyword>
<evidence type="ECO:0000313" key="3">
    <source>
        <dbReference type="EMBL" id="CUQ28860.1"/>
    </source>
</evidence>
<dbReference type="Proteomes" id="UP000095766">
    <property type="component" value="Unassembled WGS sequence"/>
</dbReference>
<dbReference type="EMBL" id="QSOF01000016">
    <property type="protein sequence ID" value="RGI74950.1"/>
    <property type="molecule type" value="Genomic_DNA"/>
</dbReference>
<dbReference type="GO" id="GO:0016757">
    <property type="term" value="F:glycosyltransferase activity"/>
    <property type="evidence" value="ECO:0007669"/>
    <property type="project" value="UniProtKB-KW"/>
</dbReference>
<name>A0A174CWC8_BACUN</name>
<dbReference type="Proteomes" id="UP001196342">
    <property type="component" value="Unassembled WGS sequence"/>
</dbReference>
<evidence type="ECO:0000313" key="16">
    <source>
        <dbReference type="Proteomes" id="UP000095766"/>
    </source>
</evidence>
<evidence type="ECO:0000313" key="10">
    <source>
        <dbReference type="EMBL" id="OUN53118.1"/>
    </source>
</evidence>
<evidence type="ECO:0000313" key="11">
    <source>
        <dbReference type="EMBL" id="RGI74950.1"/>
    </source>
</evidence>
<evidence type="ECO:0000313" key="8">
    <source>
        <dbReference type="EMBL" id="MDC1753821.1"/>
    </source>
</evidence>
<dbReference type="Gene3D" id="3.40.50.2020">
    <property type="match status" value="1"/>
</dbReference>
<dbReference type="InterPro" id="IPR029057">
    <property type="entry name" value="PRTase-like"/>
</dbReference>
<dbReference type="Proteomes" id="UP000433928">
    <property type="component" value="Unassembled WGS sequence"/>
</dbReference>
<dbReference type="CDD" id="cd06223">
    <property type="entry name" value="PRTases_typeI"/>
    <property type="match status" value="1"/>
</dbReference>
<evidence type="ECO:0000313" key="12">
    <source>
        <dbReference type="EMBL" id="RGL11914.1"/>
    </source>
</evidence>